<name>A0A914Z7Q1_9BILA</name>
<proteinExistence type="predicted"/>
<accession>A0A914Z7Q1</accession>
<reference evidence="2" key="1">
    <citation type="submission" date="2022-11" db="UniProtKB">
        <authorList>
            <consortium name="WormBaseParasite"/>
        </authorList>
    </citation>
    <scope>IDENTIFICATION</scope>
</reference>
<organism evidence="1 2">
    <name type="scientific">Panagrolaimus superbus</name>
    <dbReference type="NCBI Taxonomy" id="310955"/>
    <lineage>
        <taxon>Eukaryota</taxon>
        <taxon>Metazoa</taxon>
        <taxon>Ecdysozoa</taxon>
        <taxon>Nematoda</taxon>
        <taxon>Chromadorea</taxon>
        <taxon>Rhabditida</taxon>
        <taxon>Tylenchina</taxon>
        <taxon>Panagrolaimomorpha</taxon>
        <taxon>Panagrolaimoidea</taxon>
        <taxon>Panagrolaimidae</taxon>
        <taxon>Panagrolaimus</taxon>
    </lineage>
</organism>
<dbReference type="WBParaSite" id="PSU_v2.g8718.t1">
    <property type="protein sequence ID" value="PSU_v2.g8718.t1"/>
    <property type="gene ID" value="PSU_v2.g8718"/>
</dbReference>
<evidence type="ECO:0000313" key="1">
    <source>
        <dbReference type="Proteomes" id="UP000887577"/>
    </source>
</evidence>
<evidence type="ECO:0000313" key="2">
    <source>
        <dbReference type="WBParaSite" id="PSU_v2.g8718.t1"/>
    </source>
</evidence>
<dbReference type="Proteomes" id="UP000887577">
    <property type="component" value="Unplaced"/>
</dbReference>
<protein>
    <submittedName>
        <fullName evidence="2">Uncharacterized protein</fullName>
    </submittedName>
</protein>
<keyword evidence="1" id="KW-1185">Reference proteome</keyword>
<dbReference type="AlphaFoldDB" id="A0A914Z7Q1"/>
<sequence length="486" mass="56980">MSTSDKEESFDSTFDDFLSKFLATESSELDDHEIRAFTLKIPKTYIVSEDRYQTVFKVLFKIKEIPNKAIYNDSLALLQRCFENLDFNKFLLQFWNCDEFKDREFGPVGYSFTESCPRYDFNGVAPTNNDIVTINAKAVDAAWSMLLDVEATVNSMLNTYMNDQPMSIFYLIILRRFKCLGDYKLKLGGKETPLFLHFFRKLAADLKDHKLNIALSCLVSVCWSPKGHYCWSLMKPNYALCEIMDHLIRDDDNHVSYMLALRRLYTPIAGFRCDIEWNSESKDFDNQALFLIHFIKYYNRKQSIKNNDEVFNIFKHFKASMRHFGRKITNLSSLEECVEVDWPFAYAVINLLDIQNFKRQIPESIFKALPQTEVEKYVSLNEPEPSLEDALTSLMELYYLCDPNFQIPDDFYKNLWSTYPHPKSIIDLFARSIVKAFNNLKSSVNILIDKRLIDFVSRISQYCLDYSLVESFSCASEMNFDCMFHF</sequence>